<dbReference type="GeneID" id="84021076"/>
<dbReference type="EMBL" id="CP065726">
    <property type="protein sequence ID" value="QPT37307.1"/>
    <property type="molecule type" value="Genomic_DNA"/>
</dbReference>
<accession>A0A7T3BKL0</accession>
<dbReference type="AlphaFoldDB" id="A0A7T3BKL0"/>
<sequence length="109" mass="13052">MLSQSQWLDAVKGRLRVRSDYALSKRWAVTPSEVSQYRRNRLRFPFAVVLDIADVMDIDPIEIIAGLEYRRCREIDKERVKRAYFKAHCAHFVYPNNPGFFHRKKRFFS</sequence>
<evidence type="ECO:0000313" key="1">
    <source>
        <dbReference type="EMBL" id="QPT37307.1"/>
    </source>
</evidence>
<protein>
    <recommendedName>
        <fullName evidence="3">HTH cro/C1-type domain-containing protein</fullName>
    </recommendedName>
</protein>
<gene>
    <name evidence="1" type="ORF">I6G28_04950</name>
</gene>
<evidence type="ECO:0000313" key="2">
    <source>
        <dbReference type="Proteomes" id="UP000594865"/>
    </source>
</evidence>
<proteinExistence type="predicted"/>
<organism evidence="1 2">
    <name type="scientific">Neisseria cinerea</name>
    <dbReference type="NCBI Taxonomy" id="483"/>
    <lineage>
        <taxon>Bacteria</taxon>
        <taxon>Pseudomonadati</taxon>
        <taxon>Pseudomonadota</taxon>
        <taxon>Betaproteobacteria</taxon>
        <taxon>Neisseriales</taxon>
        <taxon>Neisseriaceae</taxon>
        <taxon>Neisseria</taxon>
    </lineage>
</organism>
<dbReference type="RefSeq" id="WP_111726951.1">
    <property type="nucleotide sequence ID" value="NZ_CP065726.1"/>
</dbReference>
<evidence type="ECO:0008006" key="3">
    <source>
        <dbReference type="Google" id="ProtNLM"/>
    </source>
</evidence>
<name>A0A7T3BKL0_NEICI</name>
<keyword evidence="2" id="KW-1185">Reference proteome</keyword>
<reference evidence="1 2" key="1">
    <citation type="submission" date="2020-12" db="EMBL/GenBank/DDBJ databases">
        <title>FDA dAtabase for Regulatory Grade micrObial Sequences (FDA-ARGOS): Supporting development and validation of Infectious Disease Dx tests.</title>
        <authorList>
            <person name="Sproer C."/>
            <person name="Gronow S."/>
            <person name="Severitt S."/>
            <person name="Schroder I."/>
            <person name="Tallon L."/>
            <person name="Sadzewicz L."/>
            <person name="Zhao X."/>
            <person name="Boylan J."/>
            <person name="Ott S."/>
            <person name="Bowen H."/>
            <person name="Vavikolanu K."/>
            <person name="Mehta A."/>
            <person name="Aluvathingal J."/>
            <person name="Nadendla S."/>
            <person name="Lowell S."/>
            <person name="Myers T."/>
            <person name="Yan Y."/>
            <person name="Sichtig H."/>
        </authorList>
    </citation>
    <scope>NUCLEOTIDE SEQUENCE [LARGE SCALE GENOMIC DNA]</scope>
    <source>
        <strain evidence="1 2">FDAARGOS_871</strain>
    </source>
</reference>
<dbReference type="Proteomes" id="UP000594865">
    <property type="component" value="Chromosome"/>
</dbReference>